<evidence type="ECO:0000259" key="12">
    <source>
        <dbReference type="PROSITE" id="PS50110"/>
    </source>
</evidence>
<dbReference type="GO" id="GO:0032993">
    <property type="term" value="C:protein-DNA complex"/>
    <property type="evidence" value="ECO:0007669"/>
    <property type="project" value="TreeGrafter"/>
</dbReference>
<sequence>MSTASPSSASPPASGLPSAPPEKLILIVEDDAEIRSLLADFLGREGYATRLAEDGRSMDAILAEALPHLVILDIMLPGEDGLSICRRLRARGDLPILMLTAKGDDIDRIVGLEVGADDYLAKPFNPRELLARIRAVLRRSGAAASVVDDGPPRRQFAFAGLVADLDARSLATIAGAEVGLTSAEFDLLACFIQRPRRVLSRDQLLDWTRGREADPFDRTIDVSISRLRRKLAAVSPDAAQLIKTVRNGGYLFSAAVTTAG</sequence>
<dbReference type="InterPro" id="IPR039420">
    <property type="entry name" value="WalR-like"/>
</dbReference>
<keyword evidence="8" id="KW-0804">Transcription</keyword>
<evidence type="ECO:0000256" key="2">
    <source>
        <dbReference type="ARBA" id="ARBA00022490"/>
    </source>
</evidence>
<keyword evidence="5" id="KW-0805">Transcription regulation</keyword>
<reference evidence="14" key="2">
    <citation type="submission" date="2020-09" db="EMBL/GenBank/DDBJ databases">
        <authorList>
            <person name="Sun Q."/>
            <person name="Sedlacek I."/>
        </authorList>
    </citation>
    <scope>NUCLEOTIDE SEQUENCE</scope>
    <source>
        <strain evidence="14">CCM 7897</strain>
    </source>
</reference>
<evidence type="ECO:0000256" key="7">
    <source>
        <dbReference type="ARBA" id="ARBA00023159"/>
    </source>
</evidence>
<name>A0A917FF24_9HYPH</name>
<dbReference type="RefSeq" id="WP_188581625.1">
    <property type="nucleotide sequence ID" value="NZ_BMCT01000006.1"/>
</dbReference>
<dbReference type="PROSITE" id="PS50110">
    <property type="entry name" value="RESPONSE_REGULATORY"/>
    <property type="match status" value="1"/>
</dbReference>
<dbReference type="PROSITE" id="PS51755">
    <property type="entry name" value="OMPR_PHOB"/>
    <property type="match status" value="1"/>
</dbReference>
<reference evidence="14" key="1">
    <citation type="journal article" date="2014" name="Int. J. Syst. Evol. Microbiol.">
        <title>Complete genome sequence of Corynebacterium casei LMG S-19264T (=DSM 44701T), isolated from a smear-ripened cheese.</title>
        <authorList>
            <consortium name="US DOE Joint Genome Institute (JGI-PGF)"/>
            <person name="Walter F."/>
            <person name="Albersmeier A."/>
            <person name="Kalinowski J."/>
            <person name="Ruckert C."/>
        </authorList>
    </citation>
    <scope>NUCLEOTIDE SEQUENCE</scope>
    <source>
        <strain evidence="14">CCM 7897</strain>
    </source>
</reference>
<evidence type="ECO:0000256" key="1">
    <source>
        <dbReference type="ARBA" id="ARBA00004496"/>
    </source>
</evidence>
<dbReference type="SUPFAM" id="SSF46894">
    <property type="entry name" value="C-terminal effector domain of the bipartite response regulators"/>
    <property type="match status" value="1"/>
</dbReference>
<dbReference type="SUPFAM" id="SSF52172">
    <property type="entry name" value="CheY-like"/>
    <property type="match status" value="1"/>
</dbReference>
<feature type="modified residue" description="4-aspartylphosphate" evidence="10">
    <location>
        <position position="73"/>
    </location>
</feature>
<protein>
    <recommendedName>
        <fullName evidence="9">Regulatory protein VirG</fullName>
    </recommendedName>
</protein>
<dbReference type="GO" id="GO:0000976">
    <property type="term" value="F:transcription cis-regulatory region binding"/>
    <property type="evidence" value="ECO:0007669"/>
    <property type="project" value="TreeGrafter"/>
</dbReference>
<dbReference type="InterPro" id="IPR016032">
    <property type="entry name" value="Sig_transdc_resp-reg_C-effctor"/>
</dbReference>
<dbReference type="FunFam" id="3.40.50.2300:FF:000001">
    <property type="entry name" value="DNA-binding response regulator PhoB"/>
    <property type="match status" value="1"/>
</dbReference>
<dbReference type="GO" id="GO:0006355">
    <property type="term" value="P:regulation of DNA-templated transcription"/>
    <property type="evidence" value="ECO:0007669"/>
    <property type="project" value="InterPro"/>
</dbReference>
<evidence type="ECO:0000256" key="9">
    <source>
        <dbReference type="ARBA" id="ARBA00067337"/>
    </source>
</evidence>
<dbReference type="SMART" id="SM00448">
    <property type="entry name" value="REC"/>
    <property type="match status" value="1"/>
</dbReference>
<feature type="domain" description="OmpR/PhoB-type" evidence="13">
    <location>
        <begin position="153"/>
        <end position="254"/>
    </location>
</feature>
<evidence type="ECO:0000256" key="10">
    <source>
        <dbReference type="PROSITE-ProRule" id="PRU00169"/>
    </source>
</evidence>
<keyword evidence="3 10" id="KW-0597">Phosphoprotein</keyword>
<keyword evidence="2" id="KW-0963">Cytoplasm</keyword>
<proteinExistence type="predicted"/>
<evidence type="ECO:0000256" key="3">
    <source>
        <dbReference type="ARBA" id="ARBA00022553"/>
    </source>
</evidence>
<organism evidence="14 15">
    <name type="scientific">Azorhizobium oxalatiphilum</name>
    <dbReference type="NCBI Taxonomy" id="980631"/>
    <lineage>
        <taxon>Bacteria</taxon>
        <taxon>Pseudomonadati</taxon>
        <taxon>Pseudomonadota</taxon>
        <taxon>Alphaproteobacteria</taxon>
        <taxon>Hyphomicrobiales</taxon>
        <taxon>Xanthobacteraceae</taxon>
        <taxon>Azorhizobium</taxon>
    </lineage>
</organism>
<dbReference type="Gene3D" id="1.10.10.10">
    <property type="entry name" value="Winged helix-like DNA-binding domain superfamily/Winged helix DNA-binding domain"/>
    <property type="match status" value="1"/>
</dbReference>
<dbReference type="PANTHER" id="PTHR48111">
    <property type="entry name" value="REGULATOR OF RPOS"/>
    <property type="match status" value="1"/>
</dbReference>
<dbReference type="EMBL" id="BMCT01000006">
    <property type="protein sequence ID" value="GGF75054.1"/>
    <property type="molecule type" value="Genomic_DNA"/>
</dbReference>
<dbReference type="Pfam" id="PF00072">
    <property type="entry name" value="Response_reg"/>
    <property type="match status" value="1"/>
</dbReference>
<feature type="DNA-binding region" description="OmpR/PhoB-type" evidence="11">
    <location>
        <begin position="153"/>
        <end position="254"/>
    </location>
</feature>
<dbReference type="Pfam" id="PF00486">
    <property type="entry name" value="Trans_reg_C"/>
    <property type="match status" value="1"/>
</dbReference>
<dbReference type="GO" id="GO:0000156">
    <property type="term" value="F:phosphorelay response regulator activity"/>
    <property type="evidence" value="ECO:0007669"/>
    <property type="project" value="TreeGrafter"/>
</dbReference>
<evidence type="ECO:0000256" key="8">
    <source>
        <dbReference type="ARBA" id="ARBA00023163"/>
    </source>
</evidence>
<dbReference type="InterPro" id="IPR036388">
    <property type="entry name" value="WH-like_DNA-bd_sf"/>
</dbReference>
<evidence type="ECO:0000256" key="5">
    <source>
        <dbReference type="ARBA" id="ARBA00023015"/>
    </source>
</evidence>
<keyword evidence="7" id="KW-0010">Activator</keyword>
<gene>
    <name evidence="14" type="ORF">GCM10007301_38660</name>
</gene>
<comment type="caution">
    <text evidence="14">The sequence shown here is derived from an EMBL/GenBank/DDBJ whole genome shotgun (WGS) entry which is preliminary data.</text>
</comment>
<evidence type="ECO:0000256" key="6">
    <source>
        <dbReference type="ARBA" id="ARBA00023125"/>
    </source>
</evidence>
<evidence type="ECO:0000313" key="15">
    <source>
        <dbReference type="Proteomes" id="UP000606044"/>
    </source>
</evidence>
<dbReference type="Gene3D" id="3.40.50.2300">
    <property type="match status" value="1"/>
</dbReference>
<evidence type="ECO:0000256" key="4">
    <source>
        <dbReference type="ARBA" id="ARBA00023012"/>
    </source>
</evidence>
<keyword evidence="4" id="KW-0902">Two-component regulatory system</keyword>
<dbReference type="InterPro" id="IPR001789">
    <property type="entry name" value="Sig_transdc_resp-reg_receiver"/>
</dbReference>
<dbReference type="FunFam" id="1.10.10.10:FF:000099">
    <property type="entry name" value="Two-component system response regulator TorR"/>
    <property type="match status" value="1"/>
</dbReference>
<dbReference type="PANTHER" id="PTHR48111:SF4">
    <property type="entry name" value="DNA-BINDING DUAL TRANSCRIPTIONAL REGULATOR OMPR"/>
    <property type="match status" value="1"/>
</dbReference>
<evidence type="ECO:0000313" key="14">
    <source>
        <dbReference type="EMBL" id="GGF75054.1"/>
    </source>
</evidence>
<keyword evidence="6 11" id="KW-0238">DNA-binding</keyword>
<feature type="domain" description="Response regulatory" evidence="12">
    <location>
        <begin position="24"/>
        <end position="137"/>
    </location>
</feature>
<dbReference type="CDD" id="cd00383">
    <property type="entry name" value="trans_reg_C"/>
    <property type="match status" value="1"/>
</dbReference>
<evidence type="ECO:0000259" key="13">
    <source>
        <dbReference type="PROSITE" id="PS51755"/>
    </source>
</evidence>
<dbReference type="AlphaFoldDB" id="A0A917FF24"/>
<dbReference type="InterPro" id="IPR011006">
    <property type="entry name" value="CheY-like_superfamily"/>
</dbReference>
<accession>A0A917FF24</accession>
<dbReference type="SMART" id="SM00862">
    <property type="entry name" value="Trans_reg_C"/>
    <property type="match status" value="1"/>
</dbReference>
<dbReference type="GO" id="GO:0005829">
    <property type="term" value="C:cytosol"/>
    <property type="evidence" value="ECO:0007669"/>
    <property type="project" value="TreeGrafter"/>
</dbReference>
<comment type="subcellular location">
    <subcellularLocation>
        <location evidence="1">Cytoplasm</location>
    </subcellularLocation>
</comment>
<keyword evidence="15" id="KW-1185">Reference proteome</keyword>
<evidence type="ECO:0000256" key="11">
    <source>
        <dbReference type="PROSITE-ProRule" id="PRU01091"/>
    </source>
</evidence>
<dbReference type="Gene3D" id="6.10.250.690">
    <property type="match status" value="1"/>
</dbReference>
<dbReference type="Proteomes" id="UP000606044">
    <property type="component" value="Unassembled WGS sequence"/>
</dbReference>
<dbReference type="InterPro" id="IPR001867">
    <property type="entry name" value="OmpR/PhoB-type_DNA-bd"/>
</dbReference>